<dbReference type="PATRIC" id="fig|1396.428.peg.4218"/>
<evidence type="ECO:0000256" key="2">
    <source>
        <dbReference type="SAM" id="Phobius"/>
    </source>
</evidence>
<dbReference type="AlphaFoldDB" id="A0A0G8F0Z9"/>
<dbReference type="GeneID" id="301201484"/>
<feature type="transmembrane region" description="Helical" evidence="2">
    <location>
        <begin position="182"/>
        <end position="202"/>
    </location>
</feature>
<evidence type="ECO:0000313" key="4">
    <source>
        <dbReference type="Proteomes" id="UP000035214"/>
    </source>
</evidence>
<name>A0A0G8F0Z9_BACCE</name>
<proteinExistence type="predicted"/>
<keyword evidence="2" id="KW-0812">Transmembrane</keyword>
<comment type="caution">
    <text evidence="3">The sequence shown here is derived from an EMBL/GenBank/DDBJ whole genome shotgun (WGS) entry which is preliminary data.</text>
</comment>
<feature type="coiled-coil region" evidence="1">
    <location>
        <begin position="5"/>
        <end position="68"/>
    </location>
</feature>
<evidence type="ECO:0000313" key="3">
    <source>
        <dbReference type="EMBL" id="KLA30054.1"/>
    </source>
</evidence>
<dbReference type="EMBL" id="LCYI01000020">
    <property type="protein sequence ID" value="KLA30054.1"/>
    <property type="molecule type" value="Genomic_DNA"/>
</dbReference>
<keyword evidence="2" id="KW-1133">Transmembrane helix</keyword>
<organism evidence="3 4">
    <name type="scientific">Bacillus cereus</name>
    <dbReference type="NCBI Taxonomy" id="1396"/>
    <lineage>
        <taxon>Bacteria</taxon>
        <taxon>Bacillati</taxon>
        <taxon>Bacillota</taxon>
        <taxon>Bacilli</taxon>
        <taxon>Bacillales</taxon>
        <taxon>Bacillaceae</taxon>
        <taxon>Bacillus</taxon>
        <taxon>Bacillus cereus group</taxon>
    </lineage>
</organism>
<keyword evidence="2" id="KW-0472">Membrane</keyword>
<protein>
    <recommendedName>
        <fullName evidence="5">Flagellar motor switch protein FliG</fullName>
    </recommendedName>
</protein>
<keyword evidence="1" id="KW-0175">Coiled coil</keyword>
<accession>A0A0G8F0Z9</accession>
<evidence type="ECO:0000256" key="1">
    <source>
        <dbReference type="SAM" id="Coils"/>
    </source>
</evidence>
<dbReference type="RefSeq" id="WP_000361344.1">
    <property type="nucleotide sequence ID" value="NZ_LCYI01000020.1"/>
</dbReference>
<dbReference type="Proteomes" id="UP000035214">
    <property type="component" value="Unassembled WGS sequence"/>
</dbReference>
<gene>
    <name evidence="3" type="ORF">B4077_1797</name>
</gene>
<evidence type="ECO:0008006" key="5">
    <source>
        <dbReference type="Google" id="ProtNLM"/>
    </source>
</evidence>
<sequence length="203" mass="23889">MDKRLLSMLNELQYSEEEIARLEKEANESIHIDKYYVKNGELLKKLTMQMLEESVRKELQEGEEIECEILVEEGGVVNSKVIPNIFTAGATFYYYIVLTNTRLQIIALDCYFKKLNEYNVLINSIQAVSQHKKMKNVYGIKINNNYIQLGSKEYNQELTILIEKLKQCGVKEERYKEFEKRWMIFFNVFVIAIGGLLVLKYLM</sequence>
<reference evidence="3 4" key="1">
    <citation type="submission" date="2015-04" db="EMBL/GenBank/DDBJ databases">
        <title>Draft Genome Sequences of Eight Spore-Forming Food Isolates of Bacillus cereus Genome sequencing.</title>
        <authorList>
            <person name="Krawcyk A.O."/>
            <person name="de Jong A."/>
            <person name="Eijlander R.T."/>
            <person name="Berendsen E.M."/>
            <person name="Holsappel S."/>
            <person name="Wells-Bennik M."/>
            <person name="Kuipers O.P."/>
        </authorList>
    </citation>
    <scope>NUCLEOTIDE SEQUENCE [LARGE SCALE GENOMIC DNA]</scope>
    <source>
        <strain evidence="3 4">B4077</strain>
    </source>
</reference>